<dbReference type="GO" id="GO:0046983">
    <property type="term" value="F:protein dimerization activity"/>
    <property type="evidence" value="ECO:0007669"/>
    <property type="project" value="InterPro"/>
</dbReference>
<comment type="subcellular location">
    <subcellularLocation>
        <location evidence="1">Host cytoplasm</location>
    </subcellularLocation>
</comment>
<evidence type="ECO:0000256" key="2">
    <source>
        <dbReference type="ARBA" id="ARBA00012513"/>
    </source>
</evidence>
<dbReference type="EC" id="2.7.11.1" evidence="2"/>
<dbReference type="AlphaFoldDB" id="A0A7R8CLH8"/>
<evidence type="ECO:0000256" key="6">
    <source>
        <dbReference type="ARBA" id="ARBA00022741"/>
    </source>
</evidence>
<dbReference type="GO" id="GO:0004674">
    <property type="term" value="F:protein serine/threonine kinase activity"/>
    <property type="evidence" value="ECO:0007669"/>
    <property type="project" value="UniProtKB-KW"/>
</dbReference>
<dbReference type="OrthoDB" id="193931at2759"/>
<evidence type="ECO:0000313" key="15">
    <source>
        <dbReference type="EMBL" id="CAF2828451.1"/>
    </source>
</evidence>
<dbReference type="SUPFAM" id="SSF56112">
    <property type="entry name" value="Protein kinase-like (PK-like)"/>
    <property type="match status" value="1"/>
</dbReference>
<dbReference type="PANTHER" id="PTHR22984:SF25">
    <property type="entry name" value="PROTEIN KINASE DOMAIN-CONTAINING PROTEIN"/>
    <property type="match status" value="1"/>
</dbReference>
<keyword evidence="7 15" id="KW-0418">Kinase</keyword>
<feature type="compositionally biased region" description="Basic and acidic residues" evidence="13">
    <location>
        <begin position="502"/>
        <end position="513"/>
    </location>
</feature>
<reference evidence="15" key="1">
    <citation type="submission" date="2021-02" db="EMBL/GenBank/DDBJ databases">
        <authorList>
            <person name="Bekaert M."/>
        </authorList>
    </citation>
    <scope>NUCLEOTIDE SEQUENCE</scope>
    <source>
        <strain evidence="15">IoA-00</strain>
    </source>
</reference>
<dbReference type="InterPro" id="IPR051138">
    <property type="entry name" value="PIM_Ser/Thr_kinase"/>
</dbReference>
<dbReference type="PROSITE" id="PS50011">
    <property type="entry name" value="PROTEIN_KINASE_DOM"/>
    <property type="match status" value="1"/>
</dbReference>
<keyword evidence="6 12" id="KW-0547">Nucleotide-binding</keyword>
<evidence type="ECO:0000259" key="14">
    <source>
        <dbReference type="PROSITE" id="PS50011"/>
    </source>
</evidence>
<evidence type="ECO:0000256" key="8">
    <source>
        <dbReference type="ARBA" id="ARBA00022840"/>
    </source>
</evidence>
<dbReference type="InterPro" id="IPR000719">
    <property type="entry name" value="Prot_kinase_dom"/>
</dbReference>
<dbReference type="Pfam" id="PF05699">
    <property type="entry name" value="Dimer_Tnp_hAT"/>
    <property type="match status" value="1"/>
</dbReference>
<evidence type="ECO:0000313" key="16">
    <source>
        <dbReference type="Proteomes" id="UP000675881"/>
    </source>
</evidence>
<accession>A0A7R8CLH8</accession>
<dbReference type="GO" id="GO:0005524">
    <property type="term" value="F:ATP binding"/>
    <property type="evidence" value="ECO:0007669"/>
    <property type="project" value="UniProtKB-UniRule"/>
</dbReference>
<feature type="region of interest" description="Disordered" evidence="13">
    <location>
        <begin position="362"/>
        <end position="454"/>
    </location>
</feature>
<dbReference type="Gene3D" id="1.10.510.10">
    <property type="entry name" value="Transferase(Phosphotransferase) domain 1"/>
    <property type="match status" value="1"/>
</dbReference>
<dbReference type="InterPro" id="IPR008271">
    <property type="entry name" value="Ser/Thr_kinase_AS"/>
</dbReference>
<feature type="compositionally biased region" description="Low complexity" evidence="13">
    <location>
        <begin position="362"/>
        <end position="372"/>
    </location>
</feature>
<gene>
    <name evidence="15" type="ORF">LSAA_4213</name>
</gene>
<evidence type="ECO:0000256" key="12">
    <source>
        <dbReference type="PROSITE-ProRule" id="PRU10141"/>
    </source>
</evidence>
<dbReference type="GO" id="GO:0005737">
    <property type="term" value="C:cytoplasm"/>
    <property type="evidence" value="ECO:0007669"/>
    <property type="project" value="TreeGrafter"/>
</dbReference>
<dbReference type="SMART" id="SM00220">
    <property type="entry name" value="S_TKc"/>
    <property type="match status" value="1"/>
</dbReference>
<evidence type="ECO:0000256" key="13">
    <source>
        <dbReference type="SAM" id="MobiDB-lite"/>
    </source>
</evidence>
<keyword evidence="16" id="KW-1185">Reference proteome</keyword>
<keyword evidence="5" id="KW-0808">Transferase</keyword>
<evidence type="ECO:0000256" key="5">
    <source>
        <dbReference type="ARBA" id="ARBA00022679"/>
    </source>
</evidence>
<evidence type="ECO:0000256" key="1">
    <source>
        <dbReference type="ARBA" id="ARBA00004192"/>
    </source>
</evidence>
<keyword evidence="9" id="KW-1035">Host cytoplasm</keyword>
<protein>
    <recommendedName>
        <fullName evidence="3">Serine/threonine-protein kinase 1</fullName>
        <ecNumber evidence="2">2.7.11.1</ecNumber>
    </recommendedName>
</protein>
<dbReference type="PANTHER" id="PTHR22984">
    <property type="entry name" value="SERINE/THREONINE-PROTEIN KINASE PIM"/>
    <property type="match status" value="1"/>
</dbReference>
<dbReference type="Pfam" id="PF00069">
    <property type="entry name" value="Pkinase"/>
    <property type="match status" value="1"/>
</dbReference>
<dbReference type="PROSITE" id="PS00107">
    <property type="entry name" value="PROTEIN_KINASE_ATP"/>
    <property type="match status" value="1"/>
</dbReference>
<evidence type="ECO:0000256" key="7">
    <source>
        <dbReference type="ARBA" id="ARBA00022777"/>
    </source>
</evidence>
<feature type="compositionally biased region" description="Low complexity" evidence="13">
    <location>
        <begin position="531"/>
        <end position="545"/>
    </location>
</feature>
<feature type="domain" description="Protein kinase" evidence="14">
    <location>
        <begin position="129"/>
        <end position="407"/>
    </location>
</feature>
<dbReference type="InterPro" id="IPR008906">
    <property type="entry name" value="HATC_C_dom"/>
</dbReference>
<dbReference type="InterPro" id="IPR017441">
    <property type="entry name" value="Protein_kinase_ATP_BS"/>
</dbReference>
<feature type="compositionally biased region" description="Polar residues" evidence="13">
    <location>
        <begin position="416"/>
        <end position="425"/>
    </location>
</feature>
<comment type="catalytic activity">
    <reaction evidence="10">
        <text>L-threonyl-[protein] + ATP = O-phospho-L-threonyl-[protein] + ADP + H(+)</text>
        <dbReference type="Rhea" id="RHEA:46608"/>
        <dbReference type="Rhea" id="RHEA-COMP:11060"/>
        <dbReference type="Rhea" id="RHEA-COMP:11605"/>
        <dbReference type="ChEBI" id="CHEBI:15378"/>
        <dbReference type="ChEBI" id="CHEBI:30013"/>
        <dbReference type="ChEBI" id="CHEBI:30616"/>
        <dbReference type="ChEBI" id="CHEBI:61977"/>
        <dbReference type="ChEBI" id="CHEBI:456216"/>
        <dbReference type="EC" id="2.7.11.1"/>
    </reaction>
</comment>
<feature type="region of interest" description="Disordered" evidence="13">
    <location>
        <begin position="502"/>
        <end position="564"/>
    </location>
</feature>
<feature type="compositionally biased region" description="Polar residues" evidence="13">
    <location>
        <begin position="373"/>
        <end position="384"/>
    </location>
</feature>
<dbReference type="EMBL" id="HG994592">
    <property type="protein sequence ID" value="CAF2828451.1"/>
    <property type="molecule type" value="Genomic_DNA"/>
</dbReference>
<dbReference type="Proteomes" id="UP000675881">
    <property type="component" value="Chromosome 13"/>
</dbReference>
<evidence type="ECO:0000256" key="4">
    <source>
        <dbReference type="ARBA" id="ARBA00022527"/>
    </source>
</evidence>
<evidence type="ECO:0000256" key="9">
    <source>
        <dbReference type="ARBA" id="ARBA00023200"/>
    </source>
</evidence>
<dbReference type="PROSITE" id="PS00108">
    <property type="entry name" value="PROTEIN_KINASE_ST"/>
    <property type="match status" value="1"/>
</dbReference>
<dbReference type="GO" id="GO:0030430">
    <property type="term" value="C:host cell cytoplasm"/>
    <property type="evidence" value="ECO:0007669"/>
    <property type="project" value="UniProtKB-SubCell"/>
</dbReference>
<proteinExistence type="predicted"/>
<evidence type="ECO:0000256" key="10">
    <source>
        <dbReference type="ARBA" id="ARBA00047899"/>
    </source>
</evidence>
<evidence type="ECO:0000256" key="11">
    <source>
        <dbReference type="ARBA" id="ARBA00048679"/>
    </source>
</evidence>
<keyword evidence="4" id="KW-0723">Serine/threonine-protein kinase</keyword>
<dbReference type="FunFam" id="1.10.510.10:FF:000571">
    <property type="entry name" value="Maternal embryonic leucine zipper kinase"/>
    <property type="match status" value="1"/>
</dbReference>
<keyword evidence="8 12" id="KW-0067">ATP-binding</keyword>
<feature type="compositionally biased region" description="Low complexity" evidence="13">
    <location>
        <begin position="401"/>
        <end position="412"/>
    </location>
</feature>
<sequence length="564" mass="62060">MWAVKQTLASLPITVAASERSFSKLKLIKTNLRSTTHQECLCGLAIISINNELSYQLTYDAIVDHFTATKTRRVGCSINSINTPVRGGSIISSSTNNNHLNHASNNHNHNNISSSASQIISKECFEKVYKVGQVLGKGGFGIVYAGIRHRDGLQVAIKHVAKAKIKDWCQVGGESIPLEVVLMNALRGCNGIVKLLDCFKRHDSFIIVMERPESCKDLFDFITEKGVLEEQMARNFFRQVVDTVIACHSKGIIHRDIKDENLLVDLKTHELKLIDFGSGTYIRNGLYTDFDGTRVYAPPEWIRNSSYQGEGATVWSLGILLYDMVCGDIPFETDEQICRADVRFNRRVLKRHPWFTVTLPSRGLSSPSASSSNVKKVTPESTSLPPQPDAQPNPVLSIVNTCTSPTCSISSPGETPLSSPSVPRNSHSRENAISSSSSIRRKEEEGRRSGLKHKYPIEGLPIPIKYSVGQTSLNSVGSSSAASSVGPVSSIRQLRLLREEETGKDRLRIKSSSDEDMPLAPETVFPEKHPSTYSTPSSSMSSSASDMDRLHLLTGQDPNSYGPL</sequence>
<comment type="catalytic activity">
    <reaction evidence="11">
        <text>L-seryl-[protein] + ATP = O-phospho-L-seryl-[protein] + ADP + H(+)</text>
        <dbReference type="Rhea" id="RHEA:17989"/>
        <dbReference type="Rhea" id="RHEA-COMP:9863"/>
        <dbReference type="Rhea" id="RHEA-COMP:11604"/>
        <dbReference type="ChEBI" id="CHEBI:15378"/>
        <dbReference type="ChEBI" id="CHEBI:29999"/>
        <dbReference type="ChEBI" id="CHEBI:30616"/>
        <dbReference type="ChEBI" id="CHEBI:83421"/>
        <dbReference type="ChEBI" id="CHEBI:456216"/>
        <dbReference type="EC" id="2.7.11.1"/>
    </reaction>
</comment>
<feature type="binding site" evidence="12">
    <location>
        <position position="158"/>
    </location>
    <ligand>
        <name>ATP</name>
        <dbReference type="ChEBI" id="CHEBI:30616"/>
    </ligand>
</feature>
<dbReference type="InterPro" id="IPR011009">
    <property type="entry name" value="Kinase-like_dom_sf"/>
</dbReference>
<dbReference type="Gene3D" id="3.30.200.20">
    <property type="entry name" value="Phosphorylase Kinase, domain 1"/>
    <property type="match status" value="1"/>
</dbReference>
<name>A0A7R8CLH8_LEPSM</name>
<evidence type="ECO:0000256" key="3">
    <source>
        <dbReference type="ARBA" id="ARBA00016885"/>
    </source>
</evidence>
<organism evidence="15 16">
    <name type="scientific">Lepeophtheirus salmonis</name>
    <name type="common">Salmon louse</name>
    <name type="synonym">Caligus salmonis</name>
    <dbReference type="NCBI Taxonomy" id="72036"/>
    <lineage>
        <taxon>Eukaryota</taxon>
        <taxon>Metazoa</taxon>
        <taxon>Ecdysozoa</taxon>
        <taxon>Arthropoda</taxon>
        <taxon>Crustacea</taxon>
        <taxon>Multicrustacea</taxon>
        <taxon>Hexanauplia</taxon>
        <taxon>Copepoda</taxon>
        <taxon>Siphonostomatoida</taxon>
        <taxon>Caligidae</taxon>
        <taxon>Lepeophtheirus</taxon>
    </lineage>
</organism>